<dbReference type="PANTHER" id="PTHR43317">
    <property type="entry name" value="THERMOSPERMINE SYNTHASE ACAULIS5"/>
    <property type="match status" value="1"/>
</dbReference>
<evidence type="ECO:0000256" key="1">
    <source>
        <dbReference type="ARBA" id="ARBA00007867"/>
    </source>
</evidence>
<dbReference type="Gene3D" id="3.40.50.150">
    <property type="entry name" value="Vaccinia Virus protein VP39"/>
    <property type="match status" value="1"/>
</dbReference>
<evidence type="ECO:0000313" key="8">
    <source>
        <dbReference type="Proteomes" id="UP000510721"/>
    </source>
</evidence>
<keyword evidence="5" id="KW-1133">Transmembrane helix</keyword>
<dbReference type="NCBIfam" id="NF037959">
    <property type="entry name" value="MFS_SpdSyn"/>
    <property type="match status" value="1"/>
</dbReference>
<keyword evidence="5" id="KW-0812">Transmembrane</keyword>
<reference evidence="7 8" key="1">
    <citation type="submission" date="2019-06" db="EMBL/GenBank/DDBJ databases">
        <title>Complete genome sequence of Ensifer mexicanus ITTG R7 isolated from nodules of Acacia angustissima (Mill.) Kuntze.</title>
        <authorList>
            <person name="Rincon-Rosales R."/>
            <person name="Rogel M.A."/>
            <person name="Guerrero G."/>
            <person name="Rincon-Molina C.I."/>
            <person name="Lopez-Lopez A."/>
            <person name="Martinez-Romero E."/>
        </authorList>
    </citation>
    <scope>NUCLEOTIDE SEQUENCE [LARGE SCALE GENOMIC DNA]</scope>
    <source>
        <strain evidence="7 8">ITTG R7</strain>
        <plasmid evidence="8">pemeittgr7c</plasmid>
    </source>
</reference>
<evidence type="ECO:0000259" key="6">
    <source>
        <dbReference type="PROSITE" id="PS51006"/>
    </source>
</evidence>
<accession>A0A859R1B4</accession>
<keyword evidence="3 4" id="KW-0620">Polyamine biosynthesis</keyword>
<feature type="transmembrane region" description="Helical" evidence="5">
    <location>
        <begin position="148"/>
        <end position="171"/>
    </location>
</feature>
<comment type="similarity">
    <text evidence="1">Belongs to the spermidine/spermine synthase family.</text>
</comment>
<feature type="transmembrane region" description="Helical" evidence="5">
    <location>
        <begin position="177"/>
        <end position="198"/>
    </location>
</feature>
<proteinExistence type="inferred from homology"/>
<evidence type="ECO:0000256" key="5">
    <source>
        <dbReference type="SAM" id="Phobius"/>
    </source>
</evidence>
<feature type="transmembrane region" description="Helical" evidence="5">
    <location>
        <begin position="106"/>
        <end position="127"/>
    </location>
</feature>
<feature type="transmembrane region" description="Helical" evidence="5">
    <location>
        <begin position="250"/>
        <end position="272"/>
    </location>
</feature>
<dbReference type="Proteomes" id="UP000510721">
    <property type="component" value="Plasmid pEmeITTGR7c"/>
</dbReference>
<keyword evidence="5" id="KW-0472">Membrane</keyword>
<evidence type="ECO:0000313" key="7">
    <source>
        <dbReference type="EMBL" id="QLL66316.1"/>
    </source>
</evidence>
<evidence type="ECO:0000256" key="2">
    <source>
        <dbReference type="ARBA" id="ARBA00022679"/>
    </source>
</evidence>
<feature type="transmembrane region" description="Helical" evidence="5">
    <location>
        <begin position="397"/>
        <end position="416"/>
    </location>
</feature>
<dbReference type="Gene3D" id="1.20.1250.20">
    <property type="entry name" value="MFS general substrate transporter like domains"/>
    <property type="match status" value="1"/>
</dbReference>
<dbReference type="EMBL" id="CP041241">
    <property type="protein sequence ID" value="QLL66316.1"/>
    <property type="molecule type" value="Genomic_DNA"/>
</dbReference>
<dbReference type="GO" id="GO:0016740">
    <property type="term" value="F:transferase activity"/>
    <property type="evidence" value="ECO:0007669"/>
    <property type="project" value="UniProtKB-UniRule"/>
</dbReference>
<dbReference type="Pfam" id="PF01564">
    <property type="entry name" value="Spermine_synth"/>
    <property type="match status" value="1"/>
</dbReference>
<feature type="transmembrane region" description="Helical" evidence="5">
    <location>
        <begin position="37"/>
        <end position="58"/>
    </location>
</feature>
<evidence type="ECO:0000256" key="4">
    <source>
        <dbReference type="PROSITE-ProRule" id="PRU00354"/>
    </source>
</evidence>
<feature type="domain" description="PABS" evidence="6">
    <location>
        <begin position="442"/>
        <end position="679"/>
    </location>
</feature>
<dbReference type="KEGG" id="emx:FKV68_32885"/>
<sequence>MQATIVAGLMLFLSGAAALIFQVLWIKELSLVTGIDVYAVSTGVSAFFLGLALGSFLIGRLGDRVARPLILYALLEAGVALLGLVVTFALARVAPLFVFLEDRSAPVAWLLLTLLVAAPAMLMGGTLPVLLRVLEPARDGVGSKGGRLYAANTLGAIAGCLAVSFLLVPALGIRGTAVAAASLSLFASAIALVSGRLFGAPERSAVGAAKSTGGGSRLALVLYGVAGGIALGYEVAWSQAIVQFISTRSFAFSVVLATYLAGLALGSALFASRTDRLTDPWATFALLITSAGVVALAELAVLGPWLVVWQAAPEGAVAGLTGSIFAGMCARFLVAAVTIIFVPTLLLGAAFPVALRLAVDPAHVGRDTGRVIAVNTLGGIVGTIGTGFLLIPNLGIIRSFSVLALLAAAIGVVAIWRGRPPAAVGPRAAAVALGAIALITAATVPSDRLATLLTTARGSIVSYEEGLGATIAVIEQGQPEKRFRRLYIQGVSNTGDAMPSLRYMRLQALLPLIIHQGEPKSALVIGLGTGITAGSLLSYPGLERRVAAELLPSVVRAASLFTGNNDAANDSRLDIRLRDGRRELLSSQESYDLITLEPPPPSAAGVVNLYSSDFYRLARARLASNGIVAQWLPLATQNDEDTRALVRSFLDAFPHASLWSTELHEMLLVGTVEPQKLDAARISARMEQPPVAAALREVGIAGPADLLATWITDRAGLERYAATALPVTDDRPRIEYAAWVRPDELQRTLPALIELRTAPPVLGADSSLAEAIMESQNRLLLFYQASLNAYSGYRAEWARDMELLLRVDPNNPYYLWFVAGSR</sequence>
<protein>
    <submittedName>
        <fullName evidence="7">Spermidine synthase</fullName>
    </submittedName>
</protein>
<feature type="transmembrane region" description="Helical" evidence="5">
    <location>
        <begin position="218"/>
        <end position="238"/>
    </location>
</feature>
<comment type="caution">
    <text evidence="4">Lacks conserved residue(s) required for the propagation of feature annotation.</text>
</comment>
<gene>
    <name evidence="7" type="ORF">FKV68_32885</name>
</gene>
<dbReference type="PANTHER" id="PTHR43317:SF1">
    <property type="entry name" value="THERMOSPERMINE SYNTHASE ACAULIS5"/>
    <property type="match status" value="1"/>
</dbReference>
<dbReference type="InterPro" id="IPR036259">
    <property type="entry name" value="MFS_trans_sf"/>
</dbReference>
<feature type="transmembrane region" description="Helical" evidence="5">
    <location>
        <begin position="371"/>
        <end position="391"/>
    </location>
</feature>
<dbReference type="InterPro" id="IPR030374">
    <property type="entry name" value="PABS"/>
</dbReference>
<keyword evidence="2 4" id="KW-0808">Transferase</keyword>
<feature type="transmembrane region" description="Helical" evidence="5">
    <location>
        <begin position="428"/>
        <end position="445"/>
    </location>
</feature>
<dbReference type="InterPro" id="IPR029063">
    <property type="entry name" value="SAM-dependent_MTases_sf"/>
</dbReference>
<feature type="transmembrane region" description="Helical" evidence="5">
    <location>
        <begin position="332"/>
        <end position="359"/>
    </location>
</feature>
<dbReference type="AlphaFoldDB" id="A0A859R1B4"/>
<dbReference type="PROSITE" id="PS51006">
    <property type="entry name" value="PABS_2"/>
    <property type="match status" value="1"/>
</dbReference>
<feature type="transmembrane region" description="Helical" evidence="5">
    <location>
        <begin position="284"/>
        <end position="312"/>
    </location>
</feature>
<dbReference type="GO" id="GO:0006596">
    <property type="term" value="P:polyamine biosynthetic process"/>
    <property type="evidence" value="ECO:0007669"/>
    <property type="project" value="UniProtKB-UniRule"/>
</dbReference>
<geneLocation type="plasmid" evidence="8">
    <name>pemeittgr7c</name>
</geneLocation>
<keyword evidence="7" id="KW-0614">Plasmid</keyword>
<feature type="transmembrane region" description="Helical" evidence="5">
    <location>
        <begin position="70"/>
        <end position="94"/>
    </location>
</feature>
<name>A0A859R1B4_9HYPH</name>
<organism evidence="7 8">
    <name type="scientific">Sinorhizobium mexicanum</name>
    <dbReference type="NCBI Taxonomy" id="375549"/>
    <lineage>
        <taxon>Bacteria</taxon>
        <taxon>Pseudomonadati</taxon>
        <taxon>Pseudomonadota</taxon>
        <taxon>Alphaproteobacteria</taxon>
        <taxon>Hyphomicrobiales</taxon>
        <taxon>Rhizobiaceae</taxon>
        <taxon>Sinorhizobium/Ensifer group</taxon>
        <taxon>Sinorhizobium</taxon>
    </lineage>
</organism>
<keyword evidence="8" id="KW-1185">Reference proteome</keyword>
<dbReference type="SUPFAM" id="SSF53335">
    <property type="entry name" value="S-adenosyl-L-methionine-dependent methyltransferases"/>
    <property type="match status" value="1"/>
</dbReference>
<evidence type="ECO:0000256" key="3">
    <source>
        <dbReference type="ARBA" id="ARBA00023115"/>
    </source>
</evidence>